<reference evidence="1 2" key="1">
    <citation type="journal article" date="2015" name="Stand. Genomic Sci.">
        <title>Genomic Encyclopedia of Bacterial and Archaeal Type Strains, Phase III: the genomes of soil and plant-associated and newly described type strains.</title>
        <authorList>
            <person name="Whitman W.B."/>
            <person name="Woyke T."/>
            <person name="Klenk H.P."/>
            <person name="Zhou Y."/>
            <person name="Lilburn T.G."/>
            <person name="Beck B.J."/>
            <person name="De Vos P."/>
            <person name="Vandamme P."/>
            <person name="Eisen J.A."/>
            <person name="Garrity G."/>
            <person name="Hugenholtz P."/>
            <person name="Kyrpides N.C."/>
        </authorList>
    </citation>
    <scope>NUCLEOTIDE SEQUENCE [LARGE SCALE GENOMIC DNA]</scope>
    <source>
        <strain evidence="1 2">CGMCC 1.10822</strain>
    </source>
</reference>
<dbReference type="Proteomes" id="UP000318431">
    <property type="component" value="Unassembled WGS sequence"/>
</dbReference>
<protein>
    <submittedName>
        <fullName evidence="1">Putative chitinase</fullName>
    </submittedName>
</protein>
<accession>A0A562RJ24</accession>
<dbReference type="EMBL" id="VLLB01000001">
    <property type="protein sequence ID" value="TWI69068.1"/>
    <property type="molecule type" value="Genomic_DNA"/>
</dbReference>
<dbReference type="Gene3D" id="1.10.530.10">
    <property type="match status" value="1"/>
</dbReference>
<gene>
    <name evidence="1" type="ORF">IP91_00133</name>
</gene>
<comment type="caution">
    <text evidence="1">The sequence shown here is derived from an EMBL/GenBank/DDBJ whole genome shotgun (WGS) entry which is preliminary data.</text>
</comment>
<dbReference type="InterPro" id="IPR023346">
    <property type="entry name" value="Lysozyme-like_dom_sf"/>
</dbReference>
<evidence type="ECO:0000313" key="2">
    <source>
        <dbReference type="Proteomes" id="UP000318431"/>
    </source>
</evidence>
<dbReference type="SUPFAM" id="SSF53955">
    <property type="entry name" value="Lysozyme-like"/>
    <property type="match status" value="1"/>
</dbReference>
<dbReference type="AlphaFoldDB" id="A0A562RJ24"/>
<organism evidence="1 2">
    <name type="scientific">Pseudoduganella lurida</name>
    <dbReference type="NCBI Taxonomy" id="1036180"/>
    <lineage>
        <taxon>Bacteria</taxon>
        <taxon>Pseudomonadati</taxon>
        <taxon>Pseudomonadota</taxon>
        <taxon>Betaproteobacteria</taxon>
        <taxon>Burkholderiales</taxon>
        <taxon>Oxalobacteraceae</taxon>
        <taxon>Telluria group</taxon>
        <taxon>Pseudoduganella</taxon>
    </lineage>
</organism>
<keyword evidence="2" id="KW-1185">Reference proteome</keyword>
<evidence type="ECO:0000313" key="1">
    <source>
        <dbReference type="EMBL" id="TWI69068.1"/>
    </source>
</evidence>
<dbReference type="PANTHER" id="PTHR34408:SF1">
    <property type="entry name" value="GLYCOSYL HYDROLASE FAMILY 19 DOMAIN-CONTAINING PROTEIN HI_1415"/>
    <property type="match status" value="1"/>
</dbReference>
<name>A0A562RJ24_9BURK</name>
<proteinExistence type="predicted"/>
<dbReference type="RefSeq" id="WP_145646792.1">
    <property type="nucleotide sequence ID" value="NZ_VLLB01000001.1"/>
</dbReference>
<dbReference type="OrthoDB" id="1242806at2"/>
<sequence length="212" mass="23450">MNLTSEQLHQIAPAVGHAVGAYVGPLNAAMSRYGIDTPQRAAHFLAQIAHESGDFTRFREDLNYSAVNLLRTWPKRFTNQVEAQAYANQPEKIANFVYANRMGNGDQKSGDGWRYRGAGWIQLTGKNNQRAAALELGVIDADIGNWLATVPGAALSAAWFWWKNGCSRWADTNNVDAVSDIINIGRRTEKEGDAIGYTKRLELTQRALKVLS</sequence>
<dbReference type="InterPro" id="IPR052354">
    <property type="entry name" value="Cell_Wall_Dynamics_Protein"/>
</dbReference>
<dbReference type="PANTHER" id="PTHR34408">
    <property type="entry name" value="FAMILY PROTEIN, PUTATIVE-RELATED"/>
    <property type="match status" value="1"/>
</dbReference>